<dbReference type="EMBL" id="JPHD02000114">
    <property type="protein sequence ID" value="KGE50921.1"/>
    <property type="molecule type" value="Genomic_DNA"/>
</dbReference>
<dbReference type="NCBIfam" id="NF003589">
    <property type="entry name" value="PRK05254.1-2"/>
    <property type="match status" value="1"/>
</dbReference>
<evidence type="ECO:0000256" key="8">
    <source>
        <dbReference type="ARBA" id="ARBA00023204"/>
    </source>
</evidence>
<comment type="similarity">
    <text evidence="3 9 10">Belongs to the uracil-DNA glycosylase (UDG) superfamily. UNG family.</text>
</comment>
<organism evidence="11 12">
    <name type="scientific">Xanthomonas axonopodis pv. vasculorum</name>
    <dbReference type="NCBI Taxonomy" id="325777"/>
    <lineage>
        <taxon>Bacteria</taxon>
        <taxon>Pseudomonadati</taxon>
        <taxon>Pseudomonadota</taxon>
        <taxon>Gammaproteobacteria</taxon>
        <taxon>Lysobacterales</taxon>
        <taxon>Lysobacteraceae</taxon>
        <taxon>Xanthomonas</taxon>
    </lineage>
</organism>
<protein>
    <recommendedName>
        <fullName evidence="5 9">Uracil-DNA glycosylase</fullName>
        <shortName evidence="9">UDG</shortName>
        <ecNumber evidence="4 9">3.2.2.27</ecNumber>
    </recommendedName>
</protein>
<dbReference type="NCBIfam" id="NF003592">
    <property type="entry name" value="PRK05254.1-5"/>
    <property type="match status" value="1"/>
</dbReference>
<keyword evidence="8 9" id="KW-0234">DNA repair</keyword>
<dbReference type="EC" id="3.2.2.27" evidence="4 9"/>
<dbReference type="GO" id="GO:0004844">
    <property type="term" value="F:uracil DNA N-glycosylase activity"/>
    <property type="evidence" value="ECO:0007669"/>
    <property type="project" value="UniProtKB-UniRule"/>
</dbReference>
<evidence type="ECO:0000256" key="10">
    <source>
        <dbReference type="RuleBase" id="RU003780"/>
    </source>
</evidence>
<dbReference type="CDD" id="cd10027">
    <property type="entry name" value="UDG-F1-like"/>
    <property type="match status" value="1"/>
</dbReference>
<dbReference type="FunFam" id="3.40.470.10:FF:000001">
    <property type="entry name" value="Uracil-DNA glycosylase"/>
    <property type="match status" value="1"/>
</dbReference>
<dbReference type="PANTHER" id="PTHR11264:SF0">
    <property type="entry name" value="URACIL-DNA GLYCOSYLASE"/>
    <property type="match status" value="1"/>
</dbReference>
<dbReference type="SMART" id="SM00986">
    <property type="entry name" value="UDG"/>
    <property type="match status" value="1"/>
</dbReference>
<comment type="function">
    <text evidence="2 9 10">Excises uracil residues from the DNA which can arise as a result of misincorporation of dUMP residues by DNA polymerase or due to deamination of cytosine.</text>
</comment>
<feature type="active site" description="Proton acceptor" evidence="9">
    <location>
        <position position="71"/>
    </location>
</feature>
<evidence type="ECO:0000256" key="4">
    <source>
        <dbReference type="ARBA" id="ARBA00012030"/>
    </source>
</evidence>
<keyword evidence="9" id="KW-0963">Cytoplasm</keyword>
<evidence type="ECO:0000256" key="5">
    <source>
        <dbReference type="ARBA" id="ARBA00018429"/>
    </source>
</evidence>
<dbReference type="eggNOG" id="COG0692">
    <property type="taxonomic scope" value="Bacteria"/>
</dbReference>
<dbReference type="SUPFAM" id="SSF52141">
    <property type="entry name" value="Uracil-DNA glycosylase-like"/>
    <property type="match status" value="1"/>
</dbReference>
<keyword evidence="7 9" id="KW-0378">Hydrolase</keyword>
<dbReference type="HAMAP" id="MF_00148">
    <property type="entry name" value="UDG"/>
    <property type="match status" value="1"/>
</dbReference>
<dbReference type="GO" id="GO:0097510">
    <property type="term" value="P:base-excision repair, AP site formation via deaminated base removal"/>
    <property type="evidence" value="ECO:0007669"/>
    <property type="project" value="TreeGrafter"/>
</dbReference>
<evidence type="ECO:0000313" key="12">
    <source>
        <dbReference type="Proteomes" id="UP000028012"/>
    </source>
</evidence>
<evidence type="ECO:0000256" key="2">
    <source>
        <dbReference type="ARBA" id="ARBA00002631"/>
    </source>
</evidence>
<dbReference type="STRING" id="325777.GW15_0217935"/>
<dbReference type="SMART" id="SM00987">
    <property type="entry name" value="UreE_C"/>
    <property type="match status" value="1"/>
</dbReference>
<evidence type="ECO:0000256" key="6">
    <source>
        <dbReference type="ARBA" id="ARBA00022763"/>
    </source>
</evidence>
<dbReference type="GO" id="GO:0005737">
    <property type="term" value="C:cytoplasm"/>
    <property type="evidence" value="ECO:0007669"/>
    <property type="project" value="UniProtKB-SubCell"/>
</dbReference>
<dbReference type="PANTHER" id="PTHR11264">
    <property type="entry name" value="URACIL-DNA GLYCOSYLASE"/>
    <property type="match status" value="1"/>
</dbReference>
<dbReference type="NCBIfam" id="NF003591">
    <property type="entry name" value="PRK05254.1-4"/>
    <property type="match status" value="1"/>
</dbReference>
<name>A0A098PW07_9XANT</name>
<dbReference type="InterPro" id="IPR036895">
    <property type="entry name" value="Uracil-DNA_glycosylase-like_sf"/>
</dbReference>
<gene>
    <name evidence="9" type="primary">ung</name>
    <name evidence="11" type="ORF">GW15_0217935</name>
</gene>
<dbReference type="HOGENOM" id="CLU_032162_3_1_6"/>
<dbReference type="InterPro" id="IPR005122">
    <property type="entry name" value="Uracil-DNA_glycosylase-like"/>
</dbReference>
<dbReference type="NCBIfam" id="TIGR00628">
    <property type="entry name" value="ung"/>
    <property type="match status" value="1"/>
</dbReference>
<comment type="caution">
    <text evidence="11">The sequence shown here is derived from an EMBL/GenBank/DDBJ whole genome shotgun (WGS) entry which is preliminary data.</text>
</comment>
<evidence type="ECO:0000313" key="11">
    <source>
        <dbReference type="EMBL" id="KGE50921.1"/>
    </source>
</evidence>
<dbReference type="InterPro" id="IPR002043">
    <property type="entry name" value="UDG_fam1"/>
</dbReference>
<evidence type="ECO:0000256" key="1">
    <source>
        <dbReference type="ARBA" id="ARBA00001400"/>
    </source>
</evidence>
<comment type="catalytic activity">
    <reaction evidence="1 9 10">
        <text>Hydrolyzes single-stranded DNA or mismatched double-stranded DNA and polynucleotides, releasing free uracil.</text>
        <dbReference type="EC" id="3.2.2.27"/>
    </reaction>
</comment>
<keyword evidence="6 9" id="KW-0227">DNA damage</keyword>
<comment type="subcellular location">
    <subcellularLocation>
        <location evidence="9">Cytoplasm</location>
    </subcellularLocation>
</comment>
<evidence type="ECO:0000256" key="3">
    <source>
        <dbReference type="ARBA" id="ARBA00008184"/>
    </source>
</evidence>
<dbReference type="PROSITE" id="PS00130">
    <property type="entry name" value="U_DNA_GLYCOSYLASE"/>
    <property type="match status" value="1"/>
</dbReference>
<dbReference type="RefSeq" id="WP_042823977.1">
    <property type="nucleotide sequence ID" value="NZ_CP053649.1"/>
</dbReference>
<dbReference type="InterPro" id="IPR018085">
    <property type="entry name" value="Ura-DNA_Glyclase_AS"/>
</dbReference>
<dbReference type="AlphaFoldDB" id="A0A098PW07"/>
<reference evidence="11 12" key="1">
    <citation type="submission" date="2014-09" db="EMBL/GenBank/DDBJ databases">
        <title>A draft genome sequence for Xanthomonas axonopodis pv. vasculorum NCPPB 900.</title>
        <authorList>
            <person name="Harrison J."/>
            <person name="Studholme D.J."/>
        </authorList>
    </citation>
    <scope>NUCLEOTIDE SEQUENCE [LARGE SCALE GENOMIC DNA]</scope>
    <source>
        <strain evidence="11 12">NCPPB 900</strain>
    </source>
</reference>
<dbReference type="GeneID" id="58004763"/>
<evidence type="ECO:0000256" key="9">
    <source>
        <dbReference type="HAMAP-Rule" id="MF_00148"/>
    </source>
</evidence>
<sequence length="241" mass="26698">MTEGEGRIQLEPSWKARVGDWLLRPQMQELSAFLRQRKAAGARVFPPGPQIFAAFDATPFEQVKVVILGQDPYHGEGQAHGLCFSVLPGVPVPPSLLNIYKEIQDDLGLARPDHGYLMPWARQGVLLLNAVLTVEQGRAGAHQNKGWEGFTDHVVETLNREREGLVFLLWGSYAQSKGKVIDQARHRVLKAPHPSPLSAHRGFLGCQHFSKTNDHLRRRGLSPIDWSLPPRSALDTTSAGA</sequence>
<evidence type="ECO:0000256" key="7">
    <source>
        <dbReference type="ARBA" id="ARBA00022801"/>
    </source>
</evidence>
<dbReference type="Proteomes" id="UP000028012">
    <property type="component" value="Unassembled WGS sequence"/>
</dbReference>
<accession>A0A098PW07</accession>
<proteinExistence type="inferred from homology"/>
<dbReference type="Gene3D" id="3.40.470.10">
    <property type="entry name" value="Uracil-DNA glycosylase-like domain"/>
    <property type="match status" value="1"/>
</dbReference>
<dbReference type="NCBIfam" id="NF003588">
    <property type="entry name" value="PRK05254.1-1"/>
    <property type="match status" value="1"/>
</dbReference>
<dbReference type="Pfam" id="PF03167">
    <property type="entry name" value="UDG"/>
    <property type="match status" value="1"/>
</dbReference>